<name>A0A3M7S6X2_BRAPC</name>
<evidence type="ECO:0000313" key="2">
    <source>
        <dbReference type="EMBL" id="RNA31546.1"/>
    </source>
</evidence>
<feature type="coiled-coil region" evidence="1">
    <location>
        <begin position="134"/>
        <end position="224"/>
    </location>
</feature>
<evidence type="ECO:0000256" key="1">
    <source>
        <dbReference type="SAM" id="Coils"/>
    </source>
</evidence>
<gene>
    <name evidence="2" type="ORF">BpHYR1_018915</name>
</gene>
<keyword evidence="3" id="KW-1185">Reference proteome</keyword>
<comment type="caution">
    <text evidence="2">The sequence shown here is derived from an EMBL/GenBank/DDBJ whole genome shotgun (WGS) entry which is preliminary data.</text>
</comment>
<keyword evidence="1" id="KW-0175">Coiled coil</keyword>
<dbReference type="Proteomes" id="UP000276133">
    <property type="component" value="Unassembled WGS sequence"/>
</dbReference>
<dbReference type="EMBL" id="REGN01001929">
    <property type="protein sequence ID" value="RNA31546.1"/>
    <property type="molecule type" value="Genomic_DNA"/>
</dbReference>
<sequence length="257" mass="29825">GKTHTNADALSRWPLPIDDVRIQAQQLQHVSDETEPKFVINLIDTNQDEPEPQQLEISPVEQDNDQANKMQQTSTMAQHDVMISGITNESRAYEFLRELIEHQLDDTVEVEWLNVHRSPSSLHQRQQTEWTDDLTEASKICDELNRAKEGLEQERVNLVARNQTVETENKRLELEVTEDREKIDTKDRQLETTQLEIQQLRTRVERLEEENAELRGQAEQEEPLNCPVCLEVYTSERTILLSHVVQPVSSATDRARQ</sequence>
<evidence type="ECO:0000313" key="3">
    <source>
        <dbReference type="Proteomes" id="UP000276133"/>
    </source>
</evidence>
<accession>A0A3M7S6X2</accession>
<proteinExistence type="predicted"/>
<reference evidence="2 3" key="1">
    <citation type="journal article" date="2018" name="Sci. Rep.">
        <title>Genomic signatures of local adaptation to the degree of environmental predictability in rotifers.</title>
        <authorList>
            <person name="Franch-Gras L."/>
            <person name="Hahn C."/>
            <person name="Garcia-Roger E.M."/>
            <person name="Carmona M.J."/>
            <person name="Serra M."/>
            <person name="Gomez A."/>
        </authorList>
    </citation>
    <scope>NUCLEOTIDE SEQUENCE [LARGE SCALE GENOMIC DNA]</scope>
    <source>
        <strain evidence="2">HYR1</strain>
    </source>
</reference>
<organism evidence="2 3">
    <name type="scientific">Brachionus plicatilis</name>
    <name type="common">Marine rotifer</name>
    <name type="synonym">Brachionus muelleri</name>
    <dbReference type="NCBI Taxonomy" id="10195"/>
    <lineage>
        <taxon>Eukaryota</taxon>
        <taxon>Metazoa</taxon>
        <taxon>Spiralia</taxon>
        <taxon>Gnathifera</taxon>
        <taxon>Rotifera</taxon>
        <taxon>Eurotatoria</taxon>
        <taxon>Monogononta</taxon>
        <taxon>Pseudotrocha</taxon>
        <taxon>Ploima</taxon>
        <taxon>Brachionidae</taxon>
        <taxon>Brachionus</taxon>
    </lineage>
</organism>
<protein>
    <submittedName>
        <fullName evidence="2">Uncharacterized protein</fullName>
    </submittedName>
</protein>
<dbReference type="AlphaFoldDB" id="A0A3M7S6X2"/>
<feature type="non-terminal residue" evidence="2">
    <location>
        <position position="1"/>
    </location>
</feature>